<evidence type="ECO:0000313" key="2">
    <source>
        <dbReference type="Proteomes" id="UP000634229"/>
    </source>
</evidence>
<name>A0ABS1NR35_9ACTN</name>
<protein>
    <submittedName>
        <fullName evidence="1">Uncharacterized protein</fullName>
    </submittedName>
</protein>
<proteinExistence type="predicted"/>
<reference evidence="1 2" key="1">
    <citation type="submission" date="2021-01" db="EMBL/GenBank/DDBJ databases">
        <title>WGS of actinomycetes isolated from Thailand.</title>
        <authorList>
            <person name="Thawai C."/>
        </authorList>
    </citation>
    <scope>NUCLEOTIDE SEQUENCE [LARGE SCALE GENOMIC DNA]</scope>
    <source>
        <strain evidence="1 2">CA1R205</strain>
    </source>
</reference>
<organism evidence="1 2">
    <name type="scientific">Streptomyces coffeae</name>
    <dbReference type="NCBI Taxonomy" id="621382"/>
    <lineage>
        <taxon>Bacteria</taxon>
        <taxon>Bacillati</taxon>
        <taxon>Actinomycetota</taxon>
        <taxon>Actinomycetes</taxon>
        <taxon>Kitasatosporales</taxon>
        <taxon>Streptomycetaceae</taxon>
        <taxon>Streptomyces</taxon>
    </lineage>
</organism>
<keyword evidence="2" id="KW-1185">Reference proteome</keyword>
<comment type="caution">
    <text evidence="1">The sequence shown here is derived from an EMBL/GenBank/DDBJ whole genome shotgun (WGS) entry which is preliminary data.</text>
</comment>
<dbReference type="Proteomes" id="UP000634229">
    <property type="component" value="Unassembled WGS sequence"/>
</dbReference>
<evidence type="ECO:0000313" key="1">
    <source>
        <dbReference type="EMBL" id="MBL1102528.1"/>
    </source>
</evidence>
<accession>A0ABS1NR35</accession>
<sequence length="52" mass="5492">MEPVAGASDTVLAADPPAVTQLQIAELPPLVLVAKQVSRSPSRSVKRNWAPE</sequence>
<gene>
    <name evidence="1" type="ORF">JK363_39175</name>
</gene>
<dbReference type="EMBL" id="JAERRF010000049">
    <property type="protein sequence ID" value="MBL1102528.1"/>
    <property type="molecule type" value="Genomic_DNA"/>
</dbReference>